<dbReference type="EMBL" id="JBEDNZ010000022">
    <property type="protein sequence ID" value="KAL0818006.1"/>
    <property type="molecule type" value="Genomic_DNA"/>
</dbReference>
<dbReference type="SMART" id="SM00343">
    <property type="entry name" value="ZnF_C2HC"/>
    <property type="match status" value="2"/>
</dbReference>
<dbReference type="InterPro" id="IPR036875">
    <property type="entry name" value="Znf_CCHC_sf"/>
</dbReference>
<evidence type="ECO:0000256" key="1">
    <source>
        <dbReference type="SAM" id="MobiDB-lite"/>
    </source>
</evidence>
<proteinExistence type="predicted"/>
<organism evidence="3 4">
    <name type="scientific">Loxostege sticticalis</name>
    <name type="common">Beet webworm moth</name>
    <dbReference type="NCBI Taxonomy" id="481309"/>
    <lineage>
        <taxon>Eukaryota</taxon>
        <taxon>Metazoa</taxon>
        <taxon>Ecdysozoa</taxon>
        <taxon>Arthropoda</taxon>
        <taxon>Hexapoda</taxon>
        <taxon>Insecta</taxon>
        <taxon>Pterygota</taxon>
        <taxon>Neoptera</taxon>
        <taxon>Endopterygota</taxon>
        <taxon>Lepidoptera</taxon>
        <taxon>Glossata</taxon>
        <taxon>Ditrysia</taxon>
        <taxon>Pyraloidea</taxon>
        <taxon>Crambidae</taxon>
        <taxon>Pyraustinae</taxon>
        <taxon>Loxostege</taxon>
    </lineage>
</organism>
<dbReference type="SUPFAM" id="SSF57756">
    <property type="entry name" value="Retrovirus zinc finger-like domains"/>
    <property type="match status" value="1"/>
</dbReference>
<dbReference type="AlphaFoldDB" id="A0ABD0SDT7"/>
<dbReference type="Gene3D" id="4.10.60.10">
    <property type="entry name" value="Zinc finger, CCHC-type"/>
    <property type="match status" value="1"/>
</dbReference>
<protein>
    <recommendedName>
        <fullName evidence="2">CCHC-type domain-containing protein</fullName>
    </recommendedName>
</protein>
<feature type="domain" description="CCHC-type" evidence="2">
    <location>
        <begin position="373"/>
        <end position="389"/>
    </location>
</feature>
<sequence>MGSPPVAPLSGGGTVAPPSRASGTSRPQNTGRRGSFAADCAPAANPSLQKIQELLAKINLAIKSSGNLRRDIKQDVCHCTKEIETILLSNPSMVPNTQADPAATTAAVRLAVREEMARFKPPDCDTVRQAVREELAKFKPPEPTSVRQAMREELAKFQPSAIAPKAPSSTMTRTYAESARAPPRKAPTPPRTLPSIIIKTSKEDPNQPSVLDQWKSKVSFRDTTFAPTKVKPIGKNALRVDFESPDHCAEALKRANAVPGLKAEEARKRKPLIILKGINKDTNREELLDIIAQQNAVPIEGMRLCFPLKNRNEKLYNVVLEVQPTIYKKFIESERVNIEHQRVRAAEFSRFVQCYKCLEFGHTNNKCRADYYPCSHCASTAHSFANCPNKNKSEALKCINCTRHNEKTGSNAGTKHSATNSKICPRIIHTRNILQETVDYGF</sequence>
<gene>
    <name evidence="3" type="ORF">ABMA28_008548</name>
</gene>
<dbReference type="InterPro" id="IPR001878">
    <property type="entry name" value="Znf_CCHC"/>
</dbReference>
<feature type="region of interest" description="Disordered" evidence="1">
    <location>
        <begin position="161"/>
        <end position="193"/>
    </location>
</feature>
<accession>A0ABD0SDT7</accession>
<comment type="caution">
    <text evidence="3">The sequence shown here is derived from an EMBL/GenBank/DDBJ whole genome shotgun (WGS) entry which is preliminary data.</text>
</comment>
<feature type="region of interest" description="Disordered" evidence="1">
    <location>
        <begin position="1"/>
        <end position="41"/>
    </location>
</feature>
<feature type="domain" description="CCHC-type" evidence="2">
    <location>
        <begin position="353"/>
        <end position="369"/>
    </location>
</feature>
<evidence type="ECO:0000313" key="4">
    <source>
        <dbReference type="Proteomes" id="UP001549921"/>
    </source>
</evidence>
<feature type="compositionally biased region" description="Polar residues" evidence="1">
    <location>
        <begin position="21"/>
        <end position="32"/>
    </location>
</feature>
<evidence type="ECO:0000259" key="2">
    <source>
        <dbReference type="SMART" id="SM00343"/>
    </source>
</evidence>
<dbReference type="Proteomes" id="UP001549921">
    <property type="component" value="Unassembled WGS sequence"/>
</dbReference>
<reference evidence="3 4" key="1">
    <citation type="submission" date="2024-06" db="EMBL/GenBank/DDBJ databases">
        <title>A chromosome-level genome assembly of beet webworm, Loxostege sticticalis.</title>
        <authorList>
            <person name="Zhang Y."/>
        </authorList>
    </citation>
    <scope>NUCLEOTIDE SEQUENCE [LARGE SCALE GENOMIC DNA]</scope>
    <source>
        <strain evidence="3">AQ028</strain>
        <tissue evidence="3">Male pupae</tissue>
    </source>
</reference>
<name>A0ABD0SDT7_LOXSC</name>
<evidence type="ECO:0000313" key="3">
    <source>
        <dbReference type="EMBL" id="KAL0818006.1"/>
    </source>
</evidence>